<dbReference type="Proteomes" id="UP001157017">
    <property type="component" value="Unassembled WGS sequence"/>
</dbReference>
<comment type="caution">
    <text evidence="7">The sequence shown here is derived from an EMBL/GenBank/DDBJ whole genome shotgun (WGS) entry which is preliminary data.</text>
</comment>
<comment type="cofactor">
    <cofactor evidence="1">
        <name>Zn(2+)</name>
        <dbReference type="ChEBI" id="CHEBI:29105"/>
    </cofactor>
</comment>
<organism evidence="7 8">
    <name type="scientific">Angustibacter aerolatus</name>
    <dbReference type="NCBI Taxonomy" id="1162965"/>
    <lineage>
        <taxon>Bacteria</taxon>
        <taxon>Bacillati</taxon>
        <taxon>Actinomycetota</taxon>
        <taxon>Actinomycetes</taxon>
        <taxon>Kineosporiales</taxon>
        <taxon>Kineosporiaceae</taxon>
    </lineage>
</organism>
<protein>
    <recommendedName>
        <fullName evidence="6">Alcohol dehydrogenase-like N-terminal domain-containing protein</fullName>
    </recommendedName>
</protein>
<evidence type="ECO:0000259" key="6">
    <source>
        <dbReference type="Pfam" id="PF08240"/>
    </source>
</evidence>
<reference evidence="8" key="1">
    <citation type="journal article" date="2019" name="Int. J. Syst. Evol. Microbiol.">
        <title>The Global Catalogue of Microorganisms (GCM) 10K type strain sequencing project: providing services to taxonomists for standard genome sequencing and annotation.</title>
        <authorList>
            <consortium name="The Broad Institute Genomics Platform"/>
            <consortium name="The Broad Institute Genome Sequencing Center for Infectious Disease"/>
            <person name="Wu L."/>
            <person name="Ma J."/>
        </authorList>
    </citation>
    <scope>NUCLEOTIDE SEQUENCE [LARGE SCALE GENOMIC DNA]</scope>
    <source>
        <strain evidence="8">NBRC 108730</strain>
    </source>
</reference>
<evidence type="ECO:0000256" key="1">
    <source>
        <dbReference type="ARBA" id="ARBA00001947"/>
    </source>
</evidence>
<dbReference type="InterPro" id="IPR013154">
    <property type="entry name" value="ADH-like_N"/>
</dbReference>
<proteinExistence type="predicted"/>
<evidence type="ECO:0000313" key="8">
    <source>
        <dbReference type="Proteomes" id="UP001157017"/>
    </source>
</evidence>
<accession>A0ABQ6JJI0</accession>
<gene>
    <name evidence="7" type="ORF">GCM10025868_36130</name>
</gene>
<dbReference type="PANTHER" id="PTHR43401:SF2">
    <property type="entry name" value="L-THREONINE 3-DEHYDROGENASE"/>
    <property type="match status" value="1"/>
</dbReference>
<keyword evidence="8" id="KW-1185">Reference proteome</keyword>
<feature type="domain" description="Alcohol dehydrogenase-like N-terminal" evidence="6">
    <location>
        <begin position="42"/>
        <end position="158"/>
    </location>
</feature>
<dbReference type="InterPro" id="IPR002328">
    <property type="entry name" value="ADH_Zn_CS"/>
</dbReference>
<evidence type="ECO:0000256" key="2">
    <source>
        <dbReference type="ARBA" id="ARBA00022723"/>
    </source>
</evidence>
<feature type="compositionally biased region" description="Low complexity" evidence="5">
    <location>
        <begin position="212"/>
        <end position="231"/>
    </location>
</feature>
<dbReference type="EMBL" id="BSUZ01000001">
    <property type="protein sequence ID" value="GMA88363.1"/>
    <property type="molecule type" value="Genomic_DNA"/>
</dbReference>
<sequence>MTSVLETAAAQGVWPTGTMPALQMAEAGRLEVADVEVLPPAPGRLLAKVSHVGICGTDVHLLSGHSAYVVGGLTTYPIRFGHEWTGEVVAVGDDVDTSLVGRTVVGEPFLACGQCRVCRSGRYNLCPTRFEIGVRGAVPGAAARYYRVPATNVAVVPDGVAPEHALVAEPSVTVLNSTRPHGCSRGSGSPCSAPARSGSSLCRSASRRAAWSTCSASTRPGSAPRAASARTPRSRRTTPPPTPTTWCSTAPAQPASARR</sequence>
<dbReference type="PROSITE" id="PS00059">
    <property type="entry name" value="ADH_ZINC"/>
    <property type="match status" value="1"/>
</dbReference>
<keyword evidence="4" id="KW-0560">Oxidoreductase</keyword>
<evidence type="ECO:0000313" key="7">
    <source>
        <dbReference type="EMBL" id="GMA88363.1"/>
    </source>
</evidence>
<feature type="region of interest" description="Disordered" evidence="5">
    <location>
        <begin position="212"/>
        <end position="259"/>
    </location>
</feature>
<dbReference type="SUPFAM" id="SSF50129">
    <property type="entry name" value="GroES-like"/>
    <property type="match status" value="1"/>
</dbReference>
<name>A0ABQ6JJI0_9ACTN</name>
<evidence type="ECO:0000256" key="3">
    <source>
        <dbReference type="ARBA" id="ARBA00022833"/>
    </source>
</evidence>
<dbReference type="PANTHER" id="PTHR43401">
    <property type="entry name" value="L-THREONINE 3-DEHYDROGENASE"/>
    <property type="match status" value="1"/>
</dbReference>
<dbReference type="InterPro" id="IPR050129">
    <property type="entry name" value="Zn_alcohol_dh"/>
</dbReference>
<evidence type="ECO:0000256" key="5">
    <source>
        <dbReference type="SAM" id="MobiDB-lite"/>
    </source>
</evidence>
<dbReference type="Pfam" id="PF08240">
    <property type="entry name" value="ADH_N"/>
    <property type="match status" value="1"/>
</dbReference>
<dbReference type="InterPro" id="IPR011032">
    <property type="entry name" value="GroES-like_sf"/>
</dbReference>
<keyword evidence="3" id="KW-0862">Zinc</keyword>
<evidence type="ECO:0000256" key="4">
    <source>
        <dbReference type="ARBA" id="ARBA00023002"/>
    </source>
</evidence>
<dbReference type="Gene3D" id="3.90.180.10">
    <property type="entry name" value="Medium-chain alcohol dehydrogenases, catalytic domain"/>
    <property type="match status" value="1"/>
</dbReference>
<keyword evidence="2" id="KW-0479">Metal-binding</keyword>